<evidence type="ECO:0000256" key="6">
    <source>
        <dbReference type="ARBA" id="ARBA00022723"/>
    </source>
</evidence>
<evidence type="ECO:0000256" key="11">
    <source>
        <dbReference type="ARBA" id="ARBA00023136"/>
    </source>
</evidence>
<keyword evidence="6" id="KW-0479">Metal-binding</keyword>
<evidence type="ECO:0000313" key="15">
    <source>
        <dbReference type="EMBL" id="TGG36811.1"/>
    </source>
</evidence>
<evidence type="ECO:0000256" key="10">
    <source>
        <dbReference type="ARBA" id="ARBA00023034"/>
    </source>
</evidence>
<keyword evidence="3" id="KW-0328">Glycosyltransferase</keyword>
<keyword evidence="9" id="KW-1133">Transmembrane helix</keyword>
<dbReference type="RefSeq" id="WP_135472521.1">
    <property type="nucleotide sequence ID" value="NZ_CASJDB010000028.1"/>
</dbReference>
<keyword evidence="5" id="KW-0812">Transmembrane</keyword>
<keyword evidence="12" id="KW-1015">Disulfide bond</keyword>
<evidence type="ECO:0000256" key="2">
    <source>
        <dbReference type="ARBA" id="ARBA00004648"/>
    </source>
</evidence>
<accession>A0A4Z0V5T8</accession>
<evidence type="ECO:0000256" key="13">
    <source>
        <dbReference type="ARBA" id="ARBA00023180"/>
    </source>
</evidence>
<keyword evidence="4 15" id="KW-0808">Transferase</keyword>
<dbReference type="PANTHER" id="PTHR46025:SF3">
    <property type="entry name" value="XYLOSYLTRANSFERASE OXT"/>
    <property type="match status" value="1"/>
</dbReference>
<organism evidence="15 16">
    <name type="scientific">Duncaniella freteri</name>
    <dbReference type="NCBI Taxonomy" id="2530391"/>
    <lineage>
        <taxon>Bacteria</taxon>
        <taxon>Pseudomonadati</taxon>
        <taxon>Bacteroidota</taxon>
        <taxon>Bacteroidia</taxon>
        <taxon>Bacteroidales</taxon>
        <taxon>Muribaculaceae</taxon>
        <taxon>Duncaniella</taxon>
    </lineage>
</organism>
<dbReference type="Proteomes" id="UP000297635">
    <property type="component" value="Unassembled WGS sequence"/>
</dbReference>
<dbReference type="GO" id="GO:0046872">
    <property type="term" value="F:metal ion binding"/>
    <property type="evidence" value="ECO:0007669"/>
    <property type="project" value="UniProtKB-KW"/>
</dbReference>
<keyword evidence="13" id="KW-0325">Glycoprotein</keyword>
<sequence>MSRHAYCIIAHNDSYCLQTLVNLIDDDRNDIFIVSDKKADSLDLSVIKTIKSRLITPPDSQLIDIQWGDASLVKAELLAFRMALKQGKYEYLHLLSGCDLPLKDQDYIHGFFNSLKKGINLVGFAQGEFNKNDLAEKTDYYHFFIGKYRYPLRYVRWLFTVYRNTMVHLQKTIGFKRKWDMKLYKGSEWVSITSAFAKYLVDNEDLILKMFRYVSCADEIYKQTFIMASPYKETIFDTTLDFAGMTRKIDWSRGCPYTWHSHDFDELVNSEALFARKFSSLTDRNIIDRIANYLTNHGRNETATDKDTCSLPQG</sequence>
<dbReference type="InterPro" id="IPR043538">
    <property type="entry name" value="XYLT"/>
</dbReference>
<evidence type="ECO:0000313" key="16">
    <source>
        <dbReference type="Proteomes" id="UP000297635"/>
    </source>
</evidence>
<dbReference type="AlphaFoldDB" id="A0A4Z0V5T8"/>
<reference evidence="15 16" key="1">
    <citation type="submission" date="2019-02" db="EMBL/GenBank/DDBJ databases">
        <title>Isolation and identification of novel species under the genus Muribaculum.</title>
        <authorList>
            <person name="Miyake S."/>
            <person name="Ding Y."/>
            <person name="Low A."/>
            <person name="Soh M."/>
            <person name="Seedorf H."/>
        </authorList>
    </citation>
    <scope>NUCLEOTIDE SEQUENCE [LARGE SCALE GENOMIC DNA]</scope>
    <source>
        <strain evidence="15 16">TLL-A3</strain>
    </source>
</reference>
<protein>
    <recommendedName>
        <fullName evidence="14">Peptide O-xylosyltransferase</fullName>
    </recommendedName>
</protein>
<evidence type="ECO:0000256" key="3">
    <source>
        <dbReference type="ARBA" id="ARBA00022676"/>
    </source>
</evidence>
<dbReference type="Pfam" id="PF02485">
    <property type="entry name" value="Branch"/>
    <property type="match status" value="1"/>
</dbReference>
<dbReference type="InterPro" id="IPR003406">
    <property type="entry name" value="Glyco_trans_14"/>
</dbReference>
<comment type="subcellular location">
    <subcellularLocation>
        <location evidence="2">Endoplasmic reticulum membrane</location>
        <topology evidence="2">Single-pass type II membrane protein</topology>
    </subcellularLocation>
    <subcellularLocation>
        <location evidence="1">Golgi apparatus membrane</location>
        <topology evidence="1">Single-pass type II membrane protein</topology>
    </subcellularLocation>
</comment>
<name>A0A4Z0V5T8_9BACT</name>
<evidence type="ECO:0000256" key="14">
    <source>
        <dbReference type="ARBA" id="ARBA00042865"/>
    </source>
</evidence>
<dbReference type="EMBL" id="SJSA01000002">
    <property type="protein sequence ID" value="TGG36811.1"/>
    <property type="molecule type" value="Genomic_DNA"/>
</dbReference>
<evidence type="ECO:0000256" key="8">
    <source>
        <dbReference type="ARBA" id="ARBA00022968"/>
    </source>
</evidence>
<dbReference type="GO" id="GO:0030158">
    <property type="term" value="F:protein xylosyltransferase activity"/>
    <property type="evidence" value="ECO:0007669"/>
    <property type="project" value="InterPro"/>
</dbReference>
<keyword evidence="11" id="KW-0472">Membrane</keyword>
<keyword evidence="8" id="KW-0735">Signal-anchor</keyword>
<dbReference type="GeneID" id="82150776"/>
<dbReference type="PANTHER" id="PTHR46025">
    <property type="entry name" value="XYLOSYLTRANSFERASE OXT"/>
    <property type="match status" value="1"/>
</dbReference>
<comment type="caution">
    <text evidence="15">The sequence shown here is derived from an EMBL/GenBank/DDBJ whole genome shotgun (WGS) entry which is preliminary data.</text>
</comment>
<proteinExistence type="predicted"/>
<gene>
    <name evidence="15" type="ORF">EZ315_13340</name>
</gene>
<evidence type="ECO:0000256" key="12">
    <source>
        <dbReference type="ARBA" id="ARBA00023157"/>
    </source>
</evidence>
<evidence type="ECO:0000256" key="4">
    <source>
        <dbReference type="ARBA" id="ARBA00022679"/>
    </source>
</evidence>
<keyword evidence="10" id="KW-0333">Golgi apparatus</keyword>
<dbReference type="GO" id="GO:0015012">
    <property type="term" value="P:heparan sulfate proteoglycan biosynthetic process"/>
    <property type="evidence" value="ECO:0007669"/>
    <property type="project" value="TreeGrafter"/>
</dbReference>
<keyword evidence="7" id="KW-0256">Endoplasmic reticulum</keyword>
<dbReference type="GO" id="GO:0050650">
    <property type="term" value="P:chondroitin sulfate proteoglycan biosynthetic process"/>
    <property type="evidence" value="ECO:0007669"/>
    <property type="project" value="TreeGrafter"/>
</dbReference>
<evidence type="ECO:0000256" key="7">
    <source>
        <dbReference type="ARBA" id="ARBA00022824"/>
    </source>
</evidence>
<keyword evidence="16" id="KW-1185">Reference proteome</keyword>
<evidence type="ECO:0000256" key="9">
    <source>
        <dbReference type="ARBA" id="ARBA00022989"/>
    </source>
</evidence>
<evidence type="ECO:0000256" key="1">
    <source>
        <dbReference type="ARBA" id="ARBA00004323"/>
    </source>
</evidence>
<dbReference type="GO" id="GO:0016020">
    <property type="term" value="C:membrane"/>
    <property type="evidence" value="ECO:0007669"/>
    <property type="project" value="InterPro"/>
</dbReference>
<evidence type="ECO:0000256" key="5">
    <source>
        <dbReference type="ARBA" id="ARBA00022692"/>
    </source>
</evidence>